<evidence type="ECO:0000313" key="2">
    <source>
        <dbReference type="Proteomes" id="UP000634136"/>
    </source>
</evidence>
<sequence>MQSHRIGNLSGLNVLMGLMNAWEVCQFMSKRILYGKWRLNLKRIEEAQIRMRCRTSGANRCVRVVLGIQVGLMVKWDS</sequence>
<dbReference type="Proteomes" id="UP000634136">
    <property type="component" value="Unassembled WGS sequence"/>
</dbReference>
<reference evidence="1" key="1">
    <citation type="submission" date="2020-09" db="EMBL/GenBank/DDBJ databases">
        <title>Genome-Enabled Discovery of Anthraquinone Biosynthesis in Senna tora.</title>
        <authorList>
            <person name="Kang S.-H."/>
            <person name="Pandey R.P."/>
            <person name="Lee C.-M."/>
            <person name="Sim J.-S."/>
            <person name="Jeong J.-T."/>
            <person name="Choi B.-S."/>
            <person name="Jung M."/>
            <person name="Ginzburg D."/>
            <person name="Zhao K."/>
            <person name="Won S.Y."/>
            <person name="Oh T.-J."/>
            <person name="Yu Y."/>
            <person name="Kim N.-H."/>
            <person name="Lee O.R."/>
            <person name="Lee T.-H."/>
            <person name="Bashyal P."/>
            <person name="Kim T.-S."/>
            <person name="Lee W.-H."/>
            <person name="Kawkins C."/>
            <person name="Kim C.-K."/>
            <person name="Kim J.S."/>
            <person name="Ahn B.O."/>
            <person name="Rhee S.Y."/>
            <person name="Sohng J.K."/>
        </authorList>
    </citation>
    <scope>NUCLEOTIDE SEQUENCE</scope>
    <source>
        <tissue evidence="1">Leaf</tissue>
    </source>
</reference>
<protein>
    <submittedName>
        <fullName evidence="1">Uncharacterized protein</fullName>
    </submittedName>
</protein>
<proteinExistence type="predicted"/>
<dbReference type="AlphaFoldDB" id="A0A834SE01"/>
<name>A0A834SE01_9FABA</name>
<organism evidence="1 2">
    <name type="scientific">Senna tora</name>
    <dbReference type="NCBI Taxonomy" id="362788"/>
    <lineage>
        <taxon>Eukaryota</taxon>
        <taxon>Viridiplantae</taxon>
        <taxon>Streptophyta</taxon>
        <taxon>Embryophyta</taxon>
        <taxon>Tracheophyta</taxon>
        <taxon>Spermatophyta</taxon>
        <taxon>Magnoliopsida</taxon>
        <taxon>eudicotyledons</taxon>
        <taxon>Gunneridae</taxon>
        <taxon>Pentapetalae</taxon>
        <taxon>rosids</taxon>
        <taxon>fabids</taxon>
        <taxon>Fabales</taxon>
        <taxon>Fabaceae</taxon>
        <taxon>Caesalpinioideae</taxon>
        <taxon>Cassia clade</taxon>
        <taxon>Senna</taxon>
    </lineage>
</organism>
<comment type="caution">
    <text evidence="1">The sequence shown here is derived from an EMBL/GenBank/DDBJ whole genome shotgun (WGS) entry which is preliminary data.</text>
</comment>
<evidence type="ECO:0000313" key="1">
    <source>
        <dbReference type="EMBL" id="KAF7800565.1"/>
    </source>
</evidence>
<gene>
    <name evidence="1" type="ORF">G2W53_045016</name>
</gene>
<accession>A0A834SE01</accession>
<keyword evidence="2" id="KW-1185">Reference proteome</keyword>
<dbReference type="EMBL" id="JAAIUW010000325">
    <property type="protein sequence ID" value="KAF7800565.1"/>
    <property type="molecule type" value="Genomic_DNA"/>
</dbReference>